<sequence length="148" mass="16896">MSRLRTGQANDWRVHLSPEIVINLDNENSHARFAQFVRDLKVIYPEDDVQKKAKEVNKFRKFKFGTETSKDYVVAKKSLFGFGEHRFDLNSPVCSPVPSDDEETMLRSKPSSPGPITTALAKMEIENGSWTSSSFNYQKEYLGITEDT</sequence>
<name>A0A8J2J049_9HEXA</name>
<keyword evidence="2" id="KW-1185">Reference proteome</keyword>
<comment type="caution">
    <text evidence="1">The sequence shown here is derived from an EMBL/GenBank/DDBJ whole genome shotgun (WGS) entry which is preliminary data.</text>
</comment>
<gene>
    <name evidence="1" type="ORF">AFUS01_LOCUS1751</name>
</gene>
<accession>A0A8J2J049</accession>
<dbReference type="Proteomes" id="UP000708208">
    <property type="component" value="Unassembled WGS sequence"/>
</dbReference>
<evidence type="ECO:0000313" key="2">
    <source>
        <dbReference type="Proteomes" id="UP000708208"/>
    </source>
</evidence>
<organism evidence="1 2">
    <name type="scientific">Allacma fusca</name>
    <dbReference type="NCBI Taxonomy" id="39272"/>
    <lineage>
        <taxon>Eukaryota</taxon>
        <taxon>Metazoa</taxon>
        <taxon>Ecdysozoa</taxon>
        <taxon>Arthropoda</taxon>
        <taxon>Hexapoda</taxon>
        <taxon>Collembola</taxon>
        <taxon>Symphypleona</taxon>
        <taxon>Sminthuridae</taxon>
        <taxon>Allacma</taxon>
    </lineage>
</organism>
<protein>
    <submittedName>
        <fullName evidence="1">Uncharacterized protein</fullName>
    </submittedName>
</protein>
<proteinExistence type="predicted"/>
<dbReference type="EMBL" id="CAJVCH010009832">
    <property type="protein sequence ID" value="CAG7667398.1"/>
    <property type="molecule type" value="Genomic_DNA"/>
</dbReference>
<reference evidence="1" key="1">
    <citation type="submission" date="2021-06" db="EMBL/GenBank/DDBJ databases">
        <authorList>
            <person name="Hodson N. C."/>
            <person name="Mongue J. A."/>
            <person name="Jaron S. K."/>
        </authorList>
    </citation>
    <scope>NUCLEOTIDE SEQUENCE</scope>
</reference>
<dbReference type="AlphaFoldDB" id="A0A8J2J049"/>
<evidence type="ECO:0000313" key="1">
    <source>
        <dbReference type="EMBL" id="CAG7667398.1"/>
    </source>
</evidence>